<gene>
    <name evidence="2" type="ORF">FG87_31795</name>
</gene>
<organism evidence="2 3">
    <name type="scientific">Nocardia vulneris</name>
    <dbReference type="NCBI Taxonomy" id="1141657"/>
    <lineage>
        <taxon>Bacteria</taxon>
        <taxon>Bacillati</taxon>
        <taxon>Actinomycetota</taxon>
        <taxon>Actinomycetes</taxon>
        <taxon>Mycobacteriales</taxon>
        <taxon>Nocardiaceae</taxon>
        <taxon>Nocardia</taxon>
    </lineage>
</organism>
<name>A0ABR4Z7M3_9NOCA</name>
<evidence type="ECO:0000313" key="2">
    <source>
        <dbReference type="EMBL" id="KIA61342.1"/>
    </source>
</evidence>
<dbReference type="Proteomes" id="UP000031364">
    <property type="component" value="Unassembled WGS sequence"/>
</dbReference>
<protein>
    <submittedName>
        <fullName evidence="2">Uncharacterized protein</fullName>
    </submittedName>
</protein>
<accession>A0ABR4Z7M3</accession>
<sequence length="87" mass="9660">MLWGEMSRESLRYTLGMSALLLAVGVACLVTGLVGALRYHTWRLSLIAPAVAILSIAYFPDSPPVASSPEDSYTHFEGPWYRFYDGF</sequence>
<evidence type="ECO:0000256" key="1">
    <source>
        <dbReference type="SAM" id="Phobius"/>
    </source>
</evidence>
<keyword evidence="1" id="KW-1133">Transmembrane helix</keyword>
<feature type="transmembrane region" description="Helical" evidence="1">
    <location>
        <begin position="41"/>
        <end position="59"/>
    </location>
</feature>
<evidence type="ECO:0000313" key="3">
    <source>
        <dbReference type="Proteomes" id="UP000031364"/>
    </source>
</evidence>
<reference evidence="2 3" key="1">
    <citation type="journal article" date="2014" name="Int. J. Syst. Evol. Microbiol.">
        <title>Nocardia vulneris sp. nov., isolated from wounds of human patients in North America.</title>
        <authorList>
            <person name="Lasker B.A."/>
            <person name="Bell M."/>
            <person name="Klenk H.P."/>
            <person name="Sproer C."/>
            <person name="Schumann C."/>
            <person name="Schumann P."/>
            <person name="Brown J.M."/>
        </authorList>
    </citation>
    <scope>NUCLEOTIDE SEQUENCE [LARGE SCALE GENOMIC DNA]</scope>
    <source>
        <strain evidence="2 3">W9851</strain>
    </source>
</reference>
<keyword evidence="3" id="KW-1185">Reference proteome</keyword>
<comment type="caution">
    <text evidence="2">The sequence shown here is derived from an EMBL/GenBank/DDBJ whole genome shotgun (WGS) entry which is preliminary data.</text>
</comment>
<keyword evidence="1" id="KW-0812">Transmembrane</keyword>
<dbReference type="EMBL" id="JNFP01000047">
    <property type="protein sequence ID" value="KIA61342.1"/>
    <property type="molecule type" value="Genomic_DNA"/>
</dbReference>
<keyword evidence="1" id="KW-0472">Membrane</keyword>
<proteinExistence type="predicted"/>
<feature type="transmembrane region" description="Helical" evidence="1">
    <location>
        <begin position="12"/>
        <end position="34"/>
    </location>
</feature>